<gene>
    <name evidence="1" type="ORF">D5086_014106</name>
</gene>
<evidence type="ECO:0000313" key="2">
    <source>
        <dbReference type="Proteomes" id="UP000309997"/>
    </source>
</evidence>
<name>A0ACC4C6X6_POPAL</name>
<comment type="caution">
    <text evidence="1">The sequence shown here is derived from an EMBL/GenBank/DDBJ whole genome shotgun (WGS) entry which is preliminary data.</text>
</comment>
<dbReference type="Proteomes" id="UP000309997">
    <property type="component" value="Unassembled WGS sequence"/>
</dbReference>
<dbReference type="EMBL" id="RCHU02000006">
    <property type="protein sequence ID" value="KAL3587239.1"/>
    <property type="molecule type" value="Genomic_DNA"/>
</dbReference>
<evidence type="ECO:0000313" key="1">
    <source>
        <dbReference type="EMBL" id="KAL3587239.1"/>
    </source>
</evidence>
<keyword evidence="2" id="KW-1185">Reference proteome</keyword>
<proteinExistence type="predicted"/>
<accession>A0ACC4C6X6</accession>
<reference evidence="1 2" key="1">
    <citation type="journal article" date="2024" name="Plant Biotechnol. J.">
        <title>Genome and CRISPR/Cas9 system of a widespread forest tree (Populus alba) in the world.</title>
        <authorList>
            <person name="Liu Y.J."/>
            <person name="Jiang P.F."/>
            <person name="Han X.M."/>
            <person name="Li X.Y."/>
            <person name="Wang H.M."/>
            <person name="Wang Y.J."/>
            <person name="Wang X.X."/>
            <person name="Zeng Q.Y."/>
        </authorList>
    </citation>
    <scope>NUCLEOTIDE SEQUENCE [LARGE SCALE GENOMIC DNA]</scope>
    <source>
        <strain evidence="2">cv. PAL-ZL1</strain>
    </source>
</reference>
<organism evidence="1 2">
    <name type="scientific">Populus alba</name>
    <name type="common">White poplar</name>
    <dbReference type="NCBI Taxonomy" id="43335"/>
    <lineage>
        <taxon>Eukaryota</taxon>
        <taxon>Viridiplantae</taxon>
        <taxon>Streptophyta</taxon>
        <taxon>Embryophyta</taxon>
        <taxon>Tracheophyta</taxon>
        <taxon>Spermatophyta</taxon>
        <taxon>Magnoliopsida</taxon>
        <taxon>eudicotyledons</taxon>
        <taxon>Gunneridae</taxon>
        <taxon>Pentapetalae</taxon>
        <taxon>rosids</taxon>
        <taxon>fabids</taxon>
        <taxon>Malpighiales</taxon>
        <taxon>Salicaceae</taxon>
        <taxon>Saliceae</taxon>
        <taxon>Populus</taxon>
    </lineage>
</organism>
<sequence>MISAFVDPCVAHMIQKVLKCDMEDVLGAVLASRPDIIREDYMNELCILQDDVPPFPNQVAFNIIEEELGQPLEAVFSKISPQTIAAASLGQVYRATLRATGEDVAIKVVCGDCGPCTVYRKLGCNAELIVDEFGEKLLEELDYTLEARNIEDFLEKLKDDPTVKIPQ</sequence>
<protein>
    <submittedName>
        <fullName evidence="1">Uncharacterized protein</fullName>
    </submittedName>
</protein>